<feature type="binding site" evidence="4">
    <location>
        <position position="34"/>
    </location>
    <ligand>
        <name>NAD(+)</name>
        <dbReference type="ChEBI" id="CHEBI:57540"/>
    </ligand>
</feature>
<dbReference type="AlphaFoldDB" id="A0A0R1V5Y0"/>
<dbReference type="Pfam" id="PF02866">
    <property type="entry name" value="Ldh_1_C"/>
    <property type="match status" value="1"/>
</dbReference>
<dbReference type="Gene3D" id="3.90.110.10">
    <property type="entry name" value="Lactate dehydrogenase/glycoside hydrolase, family 4, C-terminal"/>
    <property type="match status" value="1"/>
</dbReference>
<dbReference type="InterPro" id="IPR036291">
    <property type="entry name" value="NAD(P)-bd_dom_sf"/>
</dbReference>
<evidence type="ECO:0000256" key="4">
    <source>
        <dbReference type="PIRSR" id="PIRSR000102-3"/>
    </source>
</evidence>
<gene>
    <name evidence="8" type="ORF">FC60_GL000918</name>
</gene>
<dbReference type="InterPro" id="IPR015955">
    <property type="entry name" value="Lactate_DH/Glyco_Ohase_4_C"/>
</dbReference>
<dbReference type="CDD" id="cd05291">
    <property type="entry name" value="HicDH_like"/>
    <property type="match status" value="1"/>
</dbReference>
<keyword evidence="9" id="KW-1185">Reference proteome</keyword>
<name>A0A0R1V5Y0_9LACO</name>
<dbReference type="GO" id="GO:0006089">
    <property type="term" value="P:lactate metabolic process"/>
    <property type="evidence" value="ECO:0007669"/>
    <property type="project" value="TreeGrafter"/>
</dbReference>
<feature type="domain" description="Lactate/malate dehydrogenase N-terminal" evidence="6">
    <location>
        <begin position="4"/>
        <end position="146"/>
    </location>
</feature>
<feature type="domain" description="Lactate/malate dehydrogenase C-terminal" evidence="7">
    <location>
        <begin position="149"/>
        <end position="308"/>
    </location>
</feature>
<evidence type="ECO:0000313" key="9">
    <source>
        <dbReference type="Proteomes" id="UP000051739"/>
    </source>
</evidence>
<dbReference type="PRINTS" id="PR00086">
    <property type="entry name" value="LLDHDRGNASE"/>
</dbReference>
<feature type="active site" description="Proton acceptor" evidence="3">
    <location>
        <position position="179"/>
    </location>
</feature>
<dbReference type="Pfam" id="PF00056">
    <property type="entry name" value="Ldh_1_N"/>
    <property type="match status" value="1"/>
</dbReference>
<evidence type="ECO:0000256" key="5">
    <source>
        <dbReference type="RuleBase" id="RU003369"/>
    </source>
</evidence>
<evidence type="ECO:0000256" key="2">
    <source>
        <dbReference type="ARBA" id="ARBA00023002"/>
    </source>
</evidence>
<feature type="binding site" evidence="4">
    <location>
        <begin position="9"/>
        <end position="14"/>
    </location>
    <ligand>
        <name>NAD(+)</name>
        <dbReference type="ChEBI" id="CHEBI:57540"/>
    </ligand>
</feature>
<organism evidence="8 9">
    <name type="scientific">Limosilactobacillus gastricus DSM 16045</name>
    <dbReference type="NCBI Taxonomy" id="1423749"/>
    <lineage>
        <taxon>Bacteria</taxon>
        <taxon>Bacillati</taxon>
        <taxon>Bacillota</taxon>
        <taxon>Bacilli</taxon>
        <taxon>Lactobacillales</taxon>
        <taxon>Lactobacillaceae</taxon>
        <taxon>Limosilactobacillus</taxon>
    </lineage>
</organism>
<dbReference type="PIRSF" id="PIRSF000102">
    <property type="entry name" value="Lac_mal_DH"/>
    <property type="match status" value="1"/>
</dbReference>
<dbReference type="InterPro" id="IPR018177">
    <property type="entry name" value="L-lactate_DH_AS"/>
</dbReference>
<evidence type="ECO:0000259" key="7">
    <source>
        <dbReference type="Pfam" id="PF02866"/>
    </source>
</evidence>
<dbReference type="EMBL" id="AZFN01000022">
    <property type="protein sequence ID" value="KRM00968.1"/>
    <property type="molecule type" value="Genomic_DNA"/>
</dbReference>
<dbReference type="PANTHER" id="PTHR43128:SF31">
    <property type="entry name" value="L-LACTATE DEHYDROGENASE"/>
    <property type="match status" value="1"/>
</dbReference>
<sequence>MTRKVGVIGLGHVGTAIANYLLVTGAVDELVLVDTNELKVNAEATDFEDAAANLNWHSKVVVNDFAALADADVVVSSVGAISLQNDDAKHDRFVELKFTSQAAKEVGTHLKEVGFNGVLVSITNPCDVITALYQRFTGLPTDQVIGTGTLLDSARMKKAVGQALDIDPRSVTGYNLGEHGNSQFTAWSQVRALGHSLPELAETEGLDLDELAEVSRAGGYTVFHGKHYTNYGVASAAVRLINVILNDANAELPVSNWNEKYQTYLSYPAVVGNNGVVQQLKLNLTDEEEQQLAQSANYIKTRFDDVYAKLTAND</sequence>
<dbReference type="InterPro" id="IPR001236">
    <property type="entry name" value="Lactate/malate_DH_N"/>
</dbReference>
<reference evidence="8 9" key="1">
    <citation type="journal article" date="2015" name="Genome Announc.">
        <title>Expanding the biotechnology potential of lactobacilli through comparative genomics of 213 strains and associated genera.</title>
        <authorList>
            <person name="Sun Z."/>
            <person name="Harris H.M."/>
            <person name="McCann A."/>
            <person name="Guo C."/>
            <person name="Argimon S."/>
            <person name="Zhang W."/>
            <person name="Yang X."/>
            <person name="Jeffery I.B."/>
            <person name="Cooney J.C."/>
            <person name="Kagawa T.F."/>
            <person name="Liu W."/>
            <person name="Song Y."/>
            <person name="Salvetti E."/>
            <person name="Wrobel A."/>
            <person name="Rasinkangas P."/>
            <person name="Parkhill J."/>
            <person name="Rea M.C."/>
            <person name="O'Sullivan O."/>
            <person name="Ritari J."/>
            <person name="Douillard F.P."/>
            <person name="Paul Ross R."/>
            <person name="Yang R."/>
            <person name="Briner A.E."/>
            <person name="Felis G.E."/>
            <person name="de Vos W.M."/>
            <person name="Barrangou R."/>
            <person name="Klaenhammer T.R."/>
            <person name="Caufield P.W."/>
            <person name="Cui Y."/>
            <person name="Zhang H."/>
            <person name="O'Toole P.W."/>
        </authorList>
    </citation>
    <scope>NUCLEOTIDE SEQUENCE [LARGE SCALE GENOMIC DNA]</scope>
    <source>
        <strain evidence="8 9">DSM 16045</strain>
    </source>
</reference>
<dbReference type="GO" id="GO:0004459">
    <property type="term" value="F:L-lactate dehydrogenase (NAD+) activity"/>
    <property type="evidence" value="ECO:0007669"/>
    <property type="project" value="InterPro"/>
</dbReference>
<keyword evidence="4" id="KW-0520">NAD</keyword>
<protein>
    <submittedName>
        <fullName evidence="8">L-2-hydroxyisocaproate dehydrogenase</fullName>
    </submittedName>
</protein>
<accession>A0A0R1V5Y0</accession>
<dbReference type="RefSeq" id="WP_056937819.1">
    <property type="nucleotide sequence ID" value="NZ_AZFN01000022.1"/>
</dbReference>
<evidence type="ECO:0000313" key="8">
    <source>
        <dbReference type="EMBL" id="KRM00968.1"/>
    </source>
</evidence>
<dbReference type="PROSITE" id="PS00064">
    <property type="entry name" value="L_LDH"/>
    <property type="match status" value="1"/>
</dbReference>
<dbReference type="PANTHER" id="PTHR43128">
    <property type="entry name" value="L-2-HYDROXYCARBOXYLATE DEHYDROGENASE (NAD(P)(+))"/>
    <property type="match status" value="1"/>
</dbReference>
<dbReference type="Gene3D" id="3.40.50.720">
    <property type="entry name" value="NAD(P)-binding Rossmann-like Domain"/>
    <property type="match status" value="1"/>
</dbReference>
<dbReference type="Proteomes" id="UP000051739">
    <property type="component" value="Unassembled WGS sequence"/>
</dbReference>
<comment type="caution">
    <text evidence="8">The sequence shown here is derived from an EMBL/GenBank/DDBJ whole genome shotgun (WGS) entry which is preliminary data.</text>
</comment>
<evidence type="ECO:0000256" key="1">
    <source>
        <dbReference type="ARBA" id="ARBA00006054"/>
    </source>
</evidence>
<dbReference type="SUPFAM" id="SSF51735">
    <property type="entry name" value="NAD(P)-binding Rossmann-fold domains"/>
    <property type="match status" value="1"/>
</dbReference>
<evidence type="ECO:0000256" key="3">
    <source>
        <dbReference type="PIRSR" id="PIRSR000102-1"/>
    </source>
</evidence>
<dbReference type="InterPro" id="IPR001557">
    <property type="entry name" value="L-lactate/malate_DH"/>
</dbReference>
<comment type="similarity">
    <text evidence="1">Belongs to the LDH/MDH superfamily. LDH family.</text>
</comment>
<dbReference type="InterPro" id="IPR022383">
    <property type="entry name" value="Lactate/malate_DH_C"/>
</dbReference>
<proteinExistence type="inferred from homology"/>
<feature type="binding site" evidence="4">
    <location>
        <begin position="122"/>
        <end position="124"/>
    </location>
    <ligand>
        <name>NAD(+)</name>
        <dbReference type="ChEBI" id="CHEBI:57540"/>
    </ligand>
</feature>
<keyword evidence="2 5" id="KW-0560">Oxidoreductase</keyword>
<evidence type="ECO:0000259" key="6">
    <source>
        <dbReference type="Pfam" id="PF00056"/>
    </source>
</evidence>
<dbReference type="PATRIC" id="fig|1423749.3.peg.927"/>
<dbReference type="SUPFAM" id="SSF56327">
    <property type="entry name" value="LDH C-terminal domain-like"/>
    <property type="match status" value="1"/>
</dbReference>